<dbReference type="AlphaFoldDB" id="A0A0E9PY91"/>
<dbReference type="EMBL" id="GBXM01099754">
    <property type="protein sequence ID" value="JAH08823.1"/>
    <property type="molecule type" value="Transcribed_RNA"/>
</dbReference>
<protein>
    <submittedName>
        <fullName evidence="1">Uncharacterized protein</fullName>
    </submittedName>
</protein>
<proteinExistence type="predicted"/>
<accession>A0A0E9PY91</accession>
<reference evidence="1" key="2">
    <citation type="journal article" date="2015" name="Fish Shellfish Immunol.">
        <title>Early steps in the European eel (Anguilla anguilla)-Vibrio vulnificus interaction in the gills: Role of the RtxA13 toxin.</title>
        <authorList>
            <person name="Callol A."/>
            <person name="Pajuelo D."/>
            <person name="Ebbesson L."/>
            <person name="Teles M."/>
            <person name="MacKenzie S."/>
            <person name="Amaro C."/>
        </authorList>
    </citation>
    <scope>NUCLEOTIDE SEQUENCE</scope>
</reference>
<name>A0A0E9PY91_ANGAN</name>
<organism evidence="1">
    <name type="scientific">Anguilla anguilla</name>
    <name type="common">European freshwater eel</name>
    <name type="synonym">Muraena anguilla</name>
    <dbReference type="NCBI Taxonomy" id="7936"/>
    <lineage>
        <taxon>Eukaryota</taxon>
        <taxon>Metazoa</taxon>
        <taxon>Chordata</taxon>
        <taxon>Craniata</taxon>
        <taxon>Vertebrata</taxon>
        <taxon>Euteleostomi</taxon>
        <taxon>Actinopterygii</taxon>
        <taxon>Neopterygii</taxon>
        <taxon>Teleostei</taxon>
        <taxon>Anguilliformes</taxon>
        <taxon>Anguillidae</taxon>
        <taxon>Anguilla</taxon>
    </lineage>
</organism>
<evidence type="ECO:0000313" key="1">
    <source>
        <dbReference type="EMBL" id="JAH08823.1"/>
    </source>
</evidence>
<sequence length="34" mass="3791">MGRLGTCTNVFSVFLLRMGSEKCSQKRQEVQGIS</sequence>
<reference evidence="1" key="1">
    <citation type="submission" date="2014-11" db="EMBL/GenBank/DDBJ databases">
        <authorList>
            <person name="Amaro Gonzalez C."/>
        </authorList>
    </citation>
    <scope>NUCLEOTIDE SEQUENCE</scope>
</reference>